<organism evidence="2">
    <name type="scientific">Phaeocystis antarctica</name>
    <dbReference type="NCBI Taxonomy" id="33657"/>
    <lineage>
        <taxon>Eukaryota</taxon>
        <taxon>Haptista</taxon>
        <taxon>Haptophyta</taxon>
        <taxon>Prymnesiophyceae</taxon>
        <taxon>Phaeocystales</taxon>
        <taxon>Phaeocystaceae</taxon>
        <taxon>Phaeocystis</taxon>
    </lineage>
</organism>
<reference evidence="2" key="1">
    <citation type="submission" date="2021-01" db="EMBL/GenBank/DDBJ databases">
        <authorList>
            <person name="Corre E."/>
            <person name="Pelletier E."/>
            <person name="Niang G."/>
            <person name="Scheremetjew M."/>
            <person name="Finn R."/>
            <person name="Kale V."/>
            <person name="Holt S."/>
            <person name="Cochrane G."/>
            <person name="Meng A."/>
            <person name="Brown T."/>
            <person name="Cohen L."/>
        </authorList>
    </citation>
    <scope>NUCLEOTIDE SEQUENCE</scope>
    <source>
        <strain evidence="2">CCMP1374</strain>
    </source>
</reference>
<dbReference type="EMBL" id="HBEP01037534">
    <property type="protein sequence ID" value="CAD8511616.1"/>
    <property type="molecule type" value="Transcribed_RNA"/>
</dbReference>
<proteinExistence type="predicted"/>
<evidence type="ECO:0000256" key="1">
    <source>
        <dbReference type="SAM" id="MobiDB-lite"/>
    </source>
</evidence>
<dbReference type="AlphaFoldDB" id="A0A7S0I5M6"/>
<protein>
    <submittedName>
        <fullName evidence="2">Uncharacterized protein</fullName>
    </submittedName>
</protein>
<evidence type="ECO:0000313" key="2">
    <source>
        <dbReference type="EMBL" id="CAD8511616.1"/>
    </source>
</evidence>
<name>A0A7S0I5M6_9EUKA</name>
<sequence>MARARYSDSMQVVAGVQQALEAAAWEKVRGDNGTGLLGAQYLSARSAADAAAVLEAWWALPDQLMEKFADGWLDDGAPMGYPDAWLKRVGWQEGPPPPPKDPTLPHCCQPSYRSGAAAPVVEAQ</sequence>
<feature type="region of interest" description="Disordered" evidence="1">
    <location>
        <begin position="89"/>
        <end position="111"/>
    </location>
</feature>
<accession>A0A7S0I5M6</accession>
<gene>
    <name evidence="2" type="ORF">PANT1444_LOCUS21273</name>
</gene>